<comment type="similarity">
    <text evidence="16">Belongs to the peroxidase family. Classical plant (class III) peroxidase subfamily.</text>
</comment>
<dbReference type="GO" id="GO:0006979">
    <property type="term" value="P:response to oxidative stress"/>
    <property type="evidence" value="ECO:0007669"/>
    <property type="project" value="UniProtKB-UniRule"/>
</dbReference>
<keyword evidence="17" id="KW-0812">Transmembrane</keyword>
<evidence type="ECO:0000256" key="13">
    <source>
        <dbReference type="PIRSR" id="PIRSR600823-3"/>
    </source>
</evidence>
<comment type="caution">
    <text evidence="19">The sequence shown here is derived from an EMBL/GenBank/DDBJ whole genome shotgun (WGS) entry which is preliminary data.</text>
</comment>
<keyword evidence="17" id="KW-0472">Membrane</keyword>
<evidence type="ECO:0000256" key="2">
    <source>
        <dbReference type="ARBA" id="ARBA00006873"/>
    </source>
</evidence>
<comment type="function">
    <text evidence="16">Removal of H(2)O(2), oxidation of toxic reductants, biosynthesis and degradation of lignin, suberization, auxin catabolism, response to environmental stresses such as wounding, pathogen attack and oxidative stress.</text>
</comment>
<keyword evidence="9 15" id="KW-1015">Disulfide bond</keyword>
<feature type="binding site" evidence="13">
    <location>
        <position position="120"/>
    </location>
    <ligand>
        <name>Ca(2+)</name>
        <dbReference type="ChEBI" id="CHEBI:29108"/>
        <label>1</label>
    </ligand>
</feature>
<evidence type="ECO:0000256" key="8">
    <source>
        <dbReference type="ARBA" id="ARBA00023004"/>
    </source>
</evidence>
<dbReference type="PROSITE" id="PS00435">
    <property type="entry name" value="PEROXIDASE_1"/>
    <property type="match status" value="1"/>
</dbReference>
<dbReference type="Gene3D" id="1.10.520.10">
    <property type="match status" value="1"/>
</dbReference>
<keyword evidence="16" id="KW-0964">Secreted</keyword>
<feature type="binding site" evidence="13">
    <location>
        <position position="299"/>
    </location>
    <ligand>
        <name>Ca(2+)</name>
        <dbReference type="ChEBI" id="CHEBI:29108"/>
        <label>2</label>
    </ligand>
</feature>
<evidence type="ECO:0000256" key="9">
    <source>
        <dbReference type="ARBA" id="ARBA00023157"/>
    </source>
</evidence>
<feature type="binding site" description="axial binding residue" evidence="13">
    <location>
        <position position="247"/>
    </location>
    <ligand>
        <name>heme b</name>
        <dbReference type="ChEBI" id="CHEBI:60344"/>
    </ligand>
    <ligandPart>
        <name>Fe</name>
        <dbReference type="ChEBI" id="CHEBI:18248"/>
    </ligandPart>
</feature>
<evidence type="ECO:0000256" key="10">
    <source>
        <dbReference type="ARBA" id="ARBA00023180"/>
    </source>
</evidence>
<dbReference type="InterPro" id="IPR000823">
    <property type="entry name" value="Peroxidase_pln"/>
</dbReference>
<dbReference type="GO" id="GO:0005576">
    <property type="term" value="C:extracellular region"/>
    <property type="evidence" value="ECO:0007669"/>
    <property type="project" value="UniProtKB-SubCell"/>
</dbReference>
<gene>
    <name evidence="19" type="ORF">CKAN_00990400</name>
</gene>
<feature type="disulfide bond" evidence="15">
    <location>
        <begin position="254"/>
        <end position="279"/>
    </location>
</feature>
<dbReference type="GO" id="GO:0046872">
    <property type="term" value="F:metal ion binding"/>
    <property type="evidence" value="ECO:0007669"/>
    <property type="project" value="UniProtKB-UniRule"/>
</dbReference>
<feature type="active site" description="Proton acceptor" evidence="11">
    <location>
        <position position="119"/>
    </location>
</feature>
<dbReference type="OrthoDB" id="2113341at2759"/>
<feature type="binding site" evidence="13">
    <location>
        <position position="141"/>
    </location>
    <ligand>
        <name>Ca(2+)</name>
        <dbReference type="ChEBI" id="CHEBI:29108"/>
        <label>1</label>
    </ligand>
</feature>
<evidence type="ECO:0000313" key="20">
    <source>
        <dbReference type="Proteomes" id="UP000283530"/>
    </source>
</evidence>
<feature type="binding site" evidence="13">
    <location>
        <position position="123"/>
    </location>
    <ligand>
        <name>Ca(2+)</name>
        <dbReference type="ChEBI" id="CHEBI:29108"/>
        <label>1</label>
    </ligand>
</feature>
<organism evidence="19 20">
    <name type="scientific">Cinnamomum micranthum f. kanehirae</name>
    <dbReference type="NCBI Taxonomy" id="337451"/>
    <lineage>
        <taxon>Eukaryota</taxon>
        <taxon>Viridiplantae</taxon>
        <taxon>Streptophyta</taxon>
        <taxon>Embryophyta</taxon>
        <taxon>Tracheophyta</taxon>
        <taxon>Spermatophyta</taxon>
        <taxon>Magnoliopsida</taxon>
        <taxon>Magnoliidae</taxon>
        <taxon>Laurales</taxon>
        <taxon>Lauraceae</taxon>
        <taxon>Cinnamomum</taxon>
    </lineage>
</organism>
<keyword evidence="7 16" id="KW-0560">Oxidoreductase</keyword>
<evidence type="ECO:0000256" key="16">
    <source>
        <dbReference type="RuleBase" id="RU362060"/>
    </source>
</evidence>
<comment type="catalytic activity">
    <reaction evidence="1 16">
        <text>2 a phenolic donor + H2O2 = 2 a phenolic radical donor + 2 H2O</text>
        <dbReference type="Rhea" id="RHEA:56136"/>
        <dbReference type="ChEBI" id="CHEBI:15377"/>
        <dbReference type="ChEBI" id="CHEBI:16240"/>
        <dbReference type="ChEBI" id="CHEBI:139520"/>
        <dbReference type="ChEBI" id="CHEBI:139521"/>
        <dbReference type="EC" id="1.11.1.7"/>
    </reaction>
</comment>
<feature type="domain" description="Plant heme peroxidase family profile" evidence="18">
    <location>
        <begin position="78"/>
        <end position="373"/>
    </location>
</feature>
<evidence type="ECO:0000256" key="1">
    <source>
        <dbReference type="ARBA" id="ARBA00000189"/>
    </source>
</evidence>
<keyword evidence="4 16" id="KW-0349">Heme</keyword>
<dbReference type="PRINTS" id="PR00458">
    <property type="entry name" value="PEROXIDASE"/>
</dbReference>
<protein>
    <recommendedName>
        <fullName evidence="16">Peroxidase</fullName>
        <ecNumber evidence="16">1.11.1.7</ecNumber>
    </recommendedName>
</protein>
<feature type="binding site" evidence="12">
    <location>
        <position position="217"/>
    </location>
    <ligand>
        <name>substrate</name>
    </ligand>
</feature>
<dbReference type="SUPFAM" id="SSF48113">
    <property type="entry name" value="Heme-dependent peroxidases"/>
    <property type="match status" value="1"/>
</dbReference>
<comment type="subcellular location">
    <subcellularLocation>
        <location evidence="16">Secreted</location>
    </subcellularLocation>
</comment>
<dbReference type="Gene3D" id="1.10.420.10">
    <property type="entry name" value="Peroxidase, domain 2"/>
    <property type="match status" value="1"/>
</dbReference>
<feature type="transmembrane region" description="Helical" evidence="17">
    <location>
        <begin position="44"/>
        <end position="64"/>
    </location>
</feature>
<dbReference type="EMBL" id="QPKB01000003">
    <property type="protein sequence ID" value="RWR81230.1"/>
    <property type="molecule type" value="Genomic_DNA"/>
</dbReference>
<dbReference type="FunFam" id="1.10.420.10:FF:000001">
    <property type="entry name" value="Peroxidase"/>
    <property type="match status" value="1"/>
</dbReference>
<dbReference type="AlphaFoldDB" id="A0A443NRS7"/>
<evidence type="ECO:0000256" key="4">
    <source>
        <dbReference type="ARBA" id="ARBA00022617"/>
    </source>
</evidence>
<evidence type="ECO:0000256" key="3">
    <source>
        <dbReference type="ARBA" id="ARBA00022559"/>
    </source>
</evidence>
<keyword evidence="10" id="KW-0325">Glycoprotein</keyword>
<dbReference type="GO" id="GO:0140825">
    <property type="term" value="F:lactoperoxidase activity"/>
    <property type="evidence" value="ECO:0007669"/>
    <property type="project" value="UniProtKB-EC"/>
</dbReference>
<dbReference type="PANTHER" id="PTHR31388">
    <property type="entry name" value="PEROXIDASE 72-RELATED"/>
    <property type="match status" value="1"/>
</dbReference>
<feature type="binding site" evidence="13">
    <location>
        <position position="292"/>
    </location>
    <ligand>
        <name>Ca(2+)</name>
        <dbReference type="ChEBI" id="CHEBI:29108"/>
        <label>2</label>
    </ligand>
</feature>
<evidence type="ECO:0000256" key="11">
    <source>
        <dbReference type="PIRSR" id="PIRSR600823-1"/>
    </source>
</evidence>
<feature type="site" description="Transition state stabilizer" evidence="14">
    <location>
        <position position="115"/>
    </location>
</feature>
<dbReference type="InterPro" id="IPR019793">
    <property type="entry name" value="Peroxidases_heam-ligand_BS"/>
</dbReference>
<dbReference type="PRINTS" id="PR00461">
    <property type="entry name" value="PLPEROXIDASE"/>
</dbReference>
<reference evidence="19 20" key="1">
    <citation type="journal article" date="2019" name="Nat. Plants">
        <title>Stout camphor tree genome fills gaps in understanding of flowering plant genome evolution.</title>
        <authorList>
            <person name="Chaw S.M."/>
            <person name="Liu Y.C."/>
            <person name="Wu Y.W."/>
            <person name="Wang H.Y."/>
            <person name="Lin C.I."/>
            <person name="Wu C.S."/>
            <person name="Ke H.M."/>
            <person name="Chang L.Y."/>
            <person name="Hsu C.Y."/>
            <person name="Yang H.T."/>
            <person name="Sudianto E."/>
            <person name="Hsu M.H."/>
            <person name="Wu K.P."/>
            <person name="Wang L.N."/>
            <person name="Leebens-Mack J.H."/>
            <person name="Tsai I.J."/>
        </authorList>
    </citation>
    <scope>NUCLEOTIDE SEQUENCE [LARGE SCALE GENOMIC DNA]</scope>
    <source>
        <strain evidence="20">cv. Chaw 1501</strain>
        <tissue evidence="19">Young leaves</tissue>
    </source>
</reference>
<feature type="disulfide bond" evidence="15">
    <location>
        <begin position="88"/>
        <end position="168"/>
    </location>
</feature>
<feature type="disulfide bond" evidence="15">
    <location>
        <begin position="175"/>
        <end position="369"/>
    </location>
</feature>
<evidence type="ECO:0000256" key="14">
    <source>
        <dbReference type="PIRSR" id="PIRSR600823-4"/>
    </source>
</evidence>
<accession>A0A443NRS7</accession>
<dbReference type="GO" id="GO:0020037">
    <property type="term" value="F:heme binding"/>
    <property type="evidence" value="ECO:0007669"/>
    <property type="project" value="UniProtKB-UniRule"/>
</dbReference>
<evidence type="ECO:0000256" key="12">
    <source>
        <dbReference type="PIRSR" id="PIRSR600823-2"/>
    </source>
</evidence>
<dbReference type="Proteomes" id="UP000283530">
    <property type="component" value="Unassembled WGS sequence"/>
</dbReference>
<keyword evidence="3 16" id="KW-0575">Peroxidase</keyword>
<feature type="binding site" evidence="13">
    <location>
        <position position="248"/>
    </location>
    <ligand>
        <name>Ca(2+)</name>
        <dbReference type="ChEBI" id="CHEBI:29108"/>
        <label>2</label>
    </ligand>
</feature>
<evidence type="ECO:0000256" key="5">
    <source>
        <dbReference type="ARBA" id="ARBA00022723"/>
    </source>
</evidence>
<evidence type="ECO:0000256" key="17">
    <source>
        <dbReference type="SAM" id="Phobius"/>
    </source>
</evidence>
<keyword evidence="20" id="KW-1185">Reference proteome</keyword>
<comment type="similarity">
    <text evidence="2">Belongs to the peroxidase family. Ascorbate peroxidase subfamily.</text>
</comment>
<dbReference type="FunFam" id="1.10.520.10:FF:000009">
    <property type="entry name" value="Peroxidase"/>
    <property type="match status" value="1"/>
</dbReference>
<dbReference type="InterPro" id="IPR010255">
    <property type="entry name" value="Haem_peroxidase_sf"/>
</dbReference>
<sequence>MGQGEQETVMKKRIATRNAKLQSKYQHTHPTYLSTKNEACLHELAIINLIAMAAYLSLLAWLHLSLMAMVAMGATAEKLSPDFYDKVCPKALPTIKTVVEQAIALEPRMGASLLRLHFHDCFVNGCDASVLLDDTPNFTGEKTAGPNKKSARGFEVVDQIKAAVNSACNDNVVSCADILAVAARDSVVASGGQSYKVLLGRRDSTTASKAAANKNIPSPFLDFSGLLSNFQSHGLTLEDLVVLSGAHTIGIARCKNFRSRIHNDTNIDSEFAASLHQSCPVTEEDDSISSLDGSPARFDTRYFNNLLQKKGLLHSDQELYKGGGGASDGLVKFYSGSSEGFWIDFGVSMIKMGNLSPLTGSQGEIRMDCRKVN</sequence>
<dbReference type="InterPro" id="IPR033905">
    <property type="entry name" value="Secretory_peroxidase"/>
</dbReference>
<dbReference type="Pfam" id="PF00141">
    <property type="entry name" value="peroxidase"/>
    <property type="match status" value="1"/>
</dbReference>
<feature type="binding site" evidence="13">
    <location>
        <position position="125"/>
    </location>
    <ligand>
        <name>Ca(2+)</name>
        <dbReference type="ChEBI" id="CHEBI:29108"/>
        <label>1</label>
    </ligand>
</feature>
<dbReference type="STRING" id="337451.A0A443NRS7"/>
<feature type="binding site" evidence="13">
    <location>
        <position position="127"/>
    </location>
    <ligand>
        <name>Ca(2+)</name>
        <dbReference type="ChEBI" id="CHEBI:29108"/>
        <label>1</label>
    </ligand>
</feature>
<feature type="binding site" evidence="13">
    <location>
        <position position="129"/>
    </location>
    <ligand>
        <name>Ca(2+)</name>
        <dbReference type="ChEBI" id="CHEBI:29108"/>
        <label>1</label>
    </ligand>
</feature>
<dbReference type="CDD" id="cd00693">
    <property type="entry name" value="secretory_peroxidase"/>
    <property type="match status" value="1"/>
</dbReference>
<dbReference type="PROSITE" id="PS50873">
    <property type="entry name" value="PEROXIDASE_4"/>
    <property type="match status" value="1"/>
</dbReference>
<evidence type="ECO:0000313" key="19">
    <source>
        <dbReference type="EMBL" id="RWR81230.1"/>
    </source>
</evidence>
<proteinExistence type="inferred from homology"/>
<comment type="cofactor">
    <cofactor evidence="13 16">
        <name>heme b</name>
        <dbReference type="ChEBI" id="CHEBI:60344"/>
    </cofactor>
    <text evidence="13 16">Binds 1 heme b (iron(II)-protoporphyrin IX) group per subunit.</text>
</comment>
<keyword evidence="5 13" id="KW-0479">Metal-binding</keyword>
<dbReference type="InterPro" id="IPR002016">
    <property type="entry name" value="Haem_peroxidase"/>
</dbReference>
<dbReference type="PANTHER" id="PTHR31388:SF123">
    <property type="entry name" value="PEROXIDASE RIP1"/>
    <property type="match status" value="1"/>
</dbReference>
<keyword evidence="17" id="KW-1133">Transmembrane helix</keyword>
<keyword evidence="8 13" id="KW-0408">Iron</keyword>
<keyword evidence="6 13" id="KW-0106">Calcium</keyword>
<name>A0A443NRS7_9MAGN</name>
<dbReference type="EC" id="1.11.1.7" evidence="16"/>
<evidence type="ECO:0000256" key="15">
    <source>
        <dbReference type="PIRSR" id="PIRSR600823-5"/>
    </source>
</evidence>
<dbReference type="InterPro" id="IPR019794">
    <property type="entry name" value="Peroxidases_AS"/>
</dbReference>
<feature type="disulfide bond" evidence="15">
    <location>
        <begin position="121"/>
        <end position="126"/>
    </location>
</feature>
<evidence type="ECO:0000256" key="6">
    <source>
        <dbReference type="ARBA" id="ARBA00022837"/>
    </source>
</evidence>
<evidence type="ECO:0000256" key="7">
    <source>
        <dbReference type="ARBA" id="ARBA00023002"/>
    </source>
</evidence>
<keyword evidence="16" id="KW-0376">Hydrogen peroxide</keyword>
<dbReference type="GO" id="GO:0042744">
    <property type="term" value="P:hydrogen peroxide catabolic process"/>
    <property type="evidence" value="ECO:0007669"/>
    <property type="project" value="UniProtKB-KW"/>
</dbReference>
<evidence type="ECO:0000259" key="18">
    <source>
        <dbReference type="PROSITE" id="PS50873"/>
    </source>
</evidence>
<dbReference type="PROSITE" id="PS00436">
    <property type="entry name" value="PEROXIDASE_2"/>
    <property type="match status" value="1"/>
</dbReference>
<comment type="cofactor">
    <cofactor evidence="13 16">
        <name>Ca(2+)</name>
        <dbReference type="ChEBI" id="CHEBI:29108"/>
    </cofactor>
    <text evidence="13 16">Binds 2 calcium ions per subunit.</text>
</comment>